<feature type="non-terminal residue" evidence="1">
    <location>
        <position position="1"/>
    </location>
</feature>
<evidence type="ECO:0000313" key="1">
    <source>
        <dbReference type="EMBL" id="CAG7726977.1"/>
    </source>
</evidence>
<accession>A0A8J2P5Y5</accession>
<dbReference type="AlphaFoldDB" id="A0A8J2P5Y5"/>
<feature type="non-terminal residue" evidence="1">
    <location>
        <position position="18"/>
    </location>
</feature>
<name>A0A8J2P5Y5_9HEXA</name>
<organism evidence="1 3">
    <name type="scientific">Allacma fusca</name>
    <dbReference type="NCBI Taxonomy" id="39272"/>
    <lineage>
        <taxon>Eukaryota</taxon>
        <taxon>Metazoa</taxon>
        <taxon>Ecdysozoa</taxon>
        <taxon>Arthropoda</taxon>
        <taxon>Hexapoda</taxon>
        <taxon>Collembola</taxon>
        <taxon>Symphypleona</taxon>
        <taxon>Sminthuridae</taxon>
        <taxon>Allacma</taxon>
    </lineage>
</organism>
<protein>
    <submittedName>
        <fullName evidence="1">Uncharacterized protein</fullName>
    </submittedName>
</protein>
<reference evidence="1" key="1">
    <citation type="submission" date="2021-06" db="EMBL/GenBank/DDBJ databases">
        <authorList>
            <person name="Hodson N. C."/>
            <person name="Mongue J. A."/>
            <person name="Jaron S. K."/>
        </authorList>
    </citation>
    <scope>NUCLEOTIDE SEQUENCE</scope>
</reference>
<dbReference type="EMBL" id="CAJVCH010142576">
    <property type="protein sequence ID" value="CAG7726977.1"/>
    <property type="molecule type" value="Genomic_DNA"/>
</dbReference>
<evidence type="ECO:0000313" key="2">
    <source>
        <dbReference type="EMBL" id="CAG7727311.1"/>
    </source>
</evidence>
<comment type="caution">
    <text evidence="1">The sequence shown here is derived from an EMBL/GenBank/DDBJ whole genome shotgun (WGS) entry which is preliminary data.</text>
</comment>
<proteinExistence type="predicted"/>
<gene>
    <name evidence="1" type="ORF">AFUS01_LOCUS15852</name>
    <name evidence="2" type="ORF">AFUS01_LOCUS16161</name>
</gene>
<dbReference type="Proteomes" id="UP000708208">
    <property type="component" value="Unassembled WGS sequence"/>
</dbReference>
<evidence type="ECO:0000313" key="3">
    <source>
        <dbReference type="Proteomes" id="UP000708208"/>
    </source>
</evidence>
<keyword evidence="3" id="KW-1185">Reference proteome</keyword>
<dbReference type="EMBL" id="CAJVCH010146861">
    <property type="protein sequence ID" value="CAG7727311.1"/>
    <property type="molecule type" value="Genomic_DNA"/>
</dbReference>
<sequence>TNIAKVFGIEYPGYIMSP</sequence>